<keyword evidence="3" id="KW-1185">Reference proteome</keyword>
<reference evidence="2 3" key="1">
    <citation type="submission" date="2024-10" db="EMBL/GenBank/DDBJ databases">
        <title>The Natural Products Discovery Center: Release of the First 8490 Sequenced Strains for Exploring Actinobacteria Biosynthetic Diversity.</title>
        <authorList>
            <person name="Kalkreuter E."/>
            <person name="Kautsar S.A."/>
            <person name="Yang D."/>
            <person name="Bader C.D."/>
            <person name="Teijaro C.N."/>
            <person name="Fluegel L."/>
            <person name="Davis C.M."/>
            <person name="Simpson J.R."/>
            <person name="Lauterbach L."/>
            <person name="Steele A.D."/>
            <person name="Gui C."/>
            <person name="Meng S."/>
            <person name="Li G."/>
            <person name="Viehrig K."/>
            <person name="Ye F."/>
            <person name="Su P."/>
            <person name="Kiefer A.F."/>
            <person name="Nichols A."/>
            <person name="Cepeda A.J."/>
            <person name="Yan W."/>
            <person name="Fan B."/>
            <person name="Jiang Y."/>
            <person name="Adhikari A."/>
            <person name="Zheng C.-J."/>
            <person name="Schuster L."/>
            <person name="Cowan T.M."/>
            <person name="Smanski M.J."/>
            <person name="Chevrette M.G."/>
            <person name="De Carvalho L.P.S."/>
            <person name="Shen B."/>
        </authorList>
    </citation>
    <scope>NUCLEOTIDE SEQUENCE [LARGE SCALE GENOMIC DNA]</scope>
    <source>
        <strain evidence="2 3">NPDC000087</strain>
    </source>
</reference>
<evidence type="ECO:0000313" key="2">
    <source>
        <dbReference type="EMBL" id="MFF5297233.1"/>
    </source>
</evidence>
<feature type="transmembrane region" description="Helical" evidence="1">
    <location>
        <begin position="45"/>
        <end position="65"/>
    </location>
</feature>
<gene>
    <name evidence="2" type="ORF">ACFY35_48055</name>
</gene>
<feature type="transmembrane region" description="Helical" evidence="1">
    <location>
        <begin position="12"/>
        <end position="33"/>
    </location>
</feature>
<name>A0ABW6WW76_9ACTN</name>
<accession>A0ABW6WW76</accession>
<dbReference type="RefSeq" id="WP_020514061.1">
    <property type="nucleotide sequence ID" value="NZ_JBIAZU010000010.1"/>
</dbReference>
<keyword evidence="1" id="KW-0812">Transmembrane</keyword>
<keyword evidence="1" id="KW-0472">Membrane</keyword>
<comment type="caution">
    <text evidence="2">The sequence shown here is derived from an EMBL/GenBank/DDBJ whole genome shotgun (WGS) entry which is preliminary data.</text>
</comment>
<sequence>MFDNRNGWASAAQAIAAAIVALGFLALIGLIFWRATGPGQNFAEIWASTAALLGVAIGTIPTYFFQRQVRAERARSAVLGDRLSGWPPPRDGNDGA</sequence>
<keyword evidence="1" id="KW-1133">Transmembrane helix</keyword>
<dbReference type="EMBL" id="JBIAZU010000010">
    <property type="protein sequence ID" value="MFF5297233.1"/>
    <property type="molecule type" value="Genomic_DNA"/>
</dbReference>
<organism evidence="2 3">
    <name type="scientific">Paractinoplanes globisporus</name>
    <dbReference type="NCBI Taxonomy" id="113565"/>
    <lineage>
        <taxon>Bacteria</taxon>
        <taxon>Bacillati</taxon>
        <taxon>Actinomycetota</taxon>
        <taxon>Actinomycetes</taxon>
        <taxon>Micromonosporales</taxon>
        <taxon>Micromonosporaceae</taxon>
        <taxon>Paractinoplanes</taxon>
    </lineage>
</organism>
<dbReference type="Proteomes" id="UP001602245">
    <property type="component" value="Unassembled WGS sequence"/>
</dbReference>
<proteinExistence type="predicted"/>
<evidence type="ECO:0000313" key="3">
    <source>
        <dbReference type="Proteomes" id="UP001602245"/>
    </source>
</evidence>
<evidence type="ECO:0000256" key="1">
    <source>
        <dbReference type="SAM" id="Phobius"/>
    </source>
</evidence>
<protein>
    <submittedName>
        <fullName evidence="2">Uncharacterized protein</fullName>
    </submittedName>
</protein>